<dbReference type="Proteomes" id="UP001056383">
    <property type="component" value="Chromosome"/>
</dbReference>
<dbReference type="RefSeq" id="WP_010469936.1">
    <property type="nucleotide sequence ID" value="NZ_CP095474.1"/>
</dbReference>
<keyword evidence="2" id="KW-1185">Reference proteome</keyword>
<proteinExistence type="predicted"/>
<accession>A0ABY4TDJ3</accession>
<evidence type="ECO:0000313" key="2">
    <source>
        <dbReference type="Proteomes" id="UP001056383"/>
    </source>
</evidence>
<protein>
    <submittedName>
        <fullName evidence="1">DUF1203 domain-containing protein</fullName>
    </submittedName>
</protein>
<reference evidence="1" key="1">
    <citation type="submission" date="2022-04" db="EMBL/GenBank/DDBJ databases">
        <title>Systematic whole-genome sequencing reveals an unexpected diversity among actinomycetoma pathogens and provides insights into their antibacterial susceptibilities.</title>
        <authorList>
            <person name="Watson A.K."/>
            <person name="Kepplinger B."/>
            <person name="Bakhiet S.M."/>
            <person name="Mhmoud N.A."/>
            <person name="Chapman J."/>
            <person name="Allenby N."/>
            <person name="Mickiewicz K."/>
            <person name="Goodfellow M."/>
            <person name="Fahal A.H."/>
            <person name="Errington J."/>
        </authorList>
    </citation>
    <scope>NUCLEOTIDE SEQUENCE</scope>
    <source>
        <strain evidence="1">SD 504</strain>
    </source>
</reference>
<gene>
    <name evidence="1" type="ORF">MW084_05870</name>
</gene>
<dbReference type="PIRSF" id="PIRSF034110">
    <property type="entry name" value="DUF1203"/>
    <property type="match status" value="1"/>
</dbReference>
<dbReference type="Pfam" id="PF06718">
    <property type="entry name" value="DUF1203"/>
    <property type="match status" value="1"/>
</dbReference>
<dbReference type="EMBL" id="CP095474">
    <property type="protein sequence ID" value="URN15556.1"/>
    <property type="molecule type" value="Genomic_DNA"/>
</dbReference>
<name>A0ABY4TDJ3_9ACTN</name>
<organism evidence="1 2">
    <name type="scientific">Streptomyces sudanensis</name>
    <dbReference type="NCBI Taxonomy" id="436397"/>
    <lineage>
        <taxon>Bacteria</taxon>
        <taxon>Bacillati</taxon>
        <taxon>Actinomycetota</taxon>
        <taxon>Actinomycetes</taxon>
        <taxon>Kitasatosporales</taxon>
        <taxon>Streptomycetaceae</taxon>
        <taxon>Streptomyces</taxon>
    </lineage>
</organism>
<dbReference type="InterPro" id="IPR009593">
    <property type="entry name" value="DUF1203"/>
</dbReference>
<sequence>MTTTSTPAATFRVHAIPAEELDEVRTSGIDASGDRAERLTAAGGEPVRCCLRDAEPGDELLLFGYRPPLPAGPYRETGPVFVHAGPCTGPADTTRYPPDWRGRPQVLRAYDERGRIHDATTTHDGRDPEKAITELLAEPGVVRVHSRNIAWGCYMFAVTRPE</sequence>
<evidence type="ECO:0000313" key="1">
    <source>
        <dbReference type="EMBL" id="URN15556.1"/>
    </source>
</evidence>